<gene>
    <name evidence="1" type="ORF">FVB9532_01775</name>
</gene>
<name>A0AC61Y822_9FLAO</name>
<reference evidence="1" key="1">
    <citation type="submission" date="2019-09" db="EMBL/GenBank/DDBJ databases">
        <authorList>
            <person name="Rodrigo-Torres L."/>
            <person name="Arahal R. D."/>
            <person name="Lucena T."/>
        </authorList>
    </citation>
    <scope>NUCLEOTIDE SEQUENCE</scope>
    <source>
        <strain evidence="1">ISS653</strain>
    </source>
</reference>
<evidence type="ECO:0000313" key="1">
    <source>
        <dbReference type="EMBL" id="VVV00504.1"/>
    </source>
</evidence>
<sequence>MKTTFQYLVKILVILFVVFFVDFVQAKFVKSDQVILELDDIIVNSTHQAFKNRVEKIASNRNFNYRKALKYAKSINKYYCFNGFEISEVELLKYFKRAARRSRSVEEFVNYFRERDLRFLELLDDQVVTGLYNNVRKTTLNGLLDALSAYY</sequence>
<organism evidence="1 2">
    <name type="scientific">Mesonia oceanica</name>
    <dbReference type="NCBI Taxonomy" id="2687242"/>
    <lineage>
        <taxon>Bacteria</taxon>
        <taxon>Pseudomonadati</taxon>
        <taxon>Bacteroidota</taxon>
        <taxon>Flavobacteriia</taxon>
        <taxon>Flavobacteriales</taxon>
        <taxon>Flavobacteriaceae</taxon>
        <taxon>Mesonia</taxon>
    </lineage>
</organism>
<comment type="caution">
    <text evidence="1">The sequence shown here is derived from an EMBL/GenBank/DDBJ whole genome shotgun (WGS) entry which is preliminary data.</text>
</comment>
<dbReference type="Proteomes" id="UP000356253">
    <property type="component" value="Unassembled WGS sequence"/>
</dbReference>
<keyword evidence="2" id="KW-1185">Reference proteome</keyword>
<evidence type="ECO:0000313" key="2">
    <source>
        <dbReference type="Proteomes" id="UP000356253"/>
    </source>
</evidence>
<dbReference type="EMBL" id="CABVMM010000006">
    <property type="protein sequence ID" value="VVV00504.1"/>
    <property type="molecule type" value="Genomic_DNA"/>
</dbReference>
<proteinExistence type="predicted"/>
<accession>A0AC61Y822</accession>
<protein>
    <submittedName>
        <fullName evidence="1">Uncharacterized protein</fullName>
    </submittedName>
</protein>